<evidence type="ECO:0000256" key="1">
    <source>
        <dbReference type="ARBA" id="ARBA00010271"/>
    </source>
</evidence>
<dbReference type="PANTHER" id="PTHR11062">
    <property type="entry name" value="EXOSTOSIN HEPARAN SULFATE GLYCOSYLTRANSFERASE -RELATED"/>
    <property type="match status" value="1"/>
</dbReference>
<evidence type="ECO:0000313" key="3">
    <source>
        <dbReference type="EMBL" id="CAK0799382.1"/>
    </source>
</evidence>
<feature type="domain" description="Exostosin GT47" evidence="2">
    <location>
        <begin position="307"/>
        <end position="461"/>
    </location>
</feature>
<evidence type="ECO:0000259" key="2">
    <source>
        <dbReference type="Pfam" id="PF03016"/>
    </source>
</evidence>
<proteinExistence type="inferred from homology"/>
<dbReference type="InterPro" id="IPR004263">
    <property type="entry name" value="Exostosin"/>
</dbReference>
<feature type="non-terminal residue" evidence="3">
    <location>
        <position position="1"/>
    </location>
</feature>
<gene>
    <name evidence="3" type="ORF">PCOR1329_LOCUS7852</name>
</gene>
<evidence type="ECO:0000313" key="4">
    <source>
        <dbReference type="Proteomes" id="UP001189429"/>
    </source>
</evidence>
<sequence length="516" mass="59052">PVWLKPFDGTGPPEVLFHEGDTEPMPPRSHALFSILYLLLQSDWLTALSLQDNGANTLTRSMPQNQMSCQIMDFIDFPDFLTYAPKNCPWWPNCSIRHYSMSDLYKPPEGLKHKSWAPSSWASQSSTKSQTETYEWRAAAGAGVGDFNQFLLEQVMLAKWQGSGKCCTVEKGNCAGNEEVIIYPSFILHFHMEFGYNWHMLWQDSLHGKVIYEYWNAIYTRHWKKGRKPMIVTHLSYTWDSRLSIEFLKVLSHRFPKEFVKHIIIGGLESDMRSKDKKHMKELPTLVALPYPVGIINAVRFASRDGSGFDPNRDRPIIINFEGDWSRDRDGGNIARPYLHSKLEKYIGKSSPHVHVCRESNARTDAQHICGQEMTRGFESSLNSVFCLEPPGDTLTRSHLYVAVLTGCVPVIFDGGHTSYGPHETAWAWRKTNASHSSRSVDYKSFAVVYEMDAMKNVDWVQDLLDMPVKNPDRLLELRRGLDNVAPQMRYSPEANKNDAFDAFVAEIDDIRLSHH</sequence>
<dbReference type="EMBL" id="CAUYUJ010002136">
    <property type="protein sequence ID" value="CAK0799382.1"/>
    <property type="molecule type" value="Genomic_DNA"/>
</dbReference>
<comment type="caution">
    <text evidence="3">The sequence shown here is derived from an EMBL/GenBank/DDBJ whole genome shotgun (WGS) entry which is preliminary data.</text>
</comment>
<dbReference type="InterPro" id="IPR040911">
    <property type="entry name" value="Exostosin_GT47"/>
</dbReference>
<reference evidence="3" key="1">
    <citation type="submission" date="2023-10" db="EMBL/GenBank/DDBJ databases">
        <authorList>
            <person name="Chen Y."/>
            <person name="Shah S."/>
            <person name="Dougan E. K."/>
            <person name="Thang M."/>
            <person name="Chan C."/>
        </authorList>
    </citation>
    <scope>NUCLEOTIDE SEQUENCE [LARGE SCALE GENOMIC DNA]</scope>
</reference>
<organism evidence="3 4">
    <name type="scientific">Prorocentrum cordatum</name>
    <dbReference type="NCBI Taxonomy" id="2364126"/>
    <lineage>
        <taxon>Eukaryota</taxon>
        <taxon>Sar</taxon>
        <taxon>Alveolata</taxon>
        <taxon>Dinophyceae</taxon>
        <taxon>Prorocentrales</taxon>
        <taxon>Prorocentraceae</taxon>
        <taxon>Prorocentrum</taxon>
    </lineage>
</organism>
<comment type="similarity">
    <text evidence="1">Belongs to the glycosyltransferase 47 family.</text>
</comment>
<protein>
    <recommendedName>
        <fullName evidence="2">Exostosin GT47 domain-containing protein</fullName>
    </recommendedName>
</protein>
<dbReference type="Pfam" id="PF03016">
    <property type="entry name" value="Exostosin_GT47"/>
    <property type="match status" value="1"/>
</dbReference>
<keyword evidence="4" id="KW-1185">Reference proteome</keyword>
<dbReference type="PANTHER" id="PTHR11062:SF281">
    <property type="entry name" value="EXOSTOSIN-LIKE 2"/>
    <property type="match status" value="1"/>
</dbReference>
<accession>A0ABN9Q546</accession>
<dbReference type="Proteomes" id="UP001189429">
    <property type="component" value="Unassembled WGS sequence"/>
</dbReference>
<name>A0ABN9Q546_9DINO</name>